<gene>
    <name evidence="1" type="ORF">NE237_010894</name>
</gene>
<dbReference type="Proteomes" id="UP001141806">
    <property type="component" value="Unassembled WGS sequence"/>
</dbReference>
<keyword evidence="2" id="KW-1185">Reference proteome</keyword>
<reference evidence="1" key="1">
    <citation type="journal article" date="2023" name="Plant J.">
        <title>The genome of the king protea, Protea cynaroides.</title>
        <authorList>
            <person name="Chang J."/>
            <person name="Duong T.A."/>
            <person name="Schoeman C."/>
            <person name="Ma X."/>
            <person name="Roodt D."/>
            <person name="Barker N."/>
            <person name="Li Z."/>
            <person name="Van de Peer Y."/>
            <person name="Mizrachi E."/>
        </authorList>
    </citation>
    <scope>NUCLEOTIDE SEQUENCE</scope>
    <source>
        <tissue evidence="1">Young leaves</tissue>
    </source>
</reference>
<protein>
    <submittedName>
        <fullName evidence="1">Uncharacterized protein</fullName>
    </submittedName>
</protein>
<comment type="caution">
    <text evidence="1">The sequence shown here is derived from an EMBL/GenBank/DDBJ whole genome shotgun (WGS) entry which is preliminary data.</text>
</comment>
<sequence length="116" mass="12655">MASQQLLIGIQTSILPAISIAMLPGDDNSRFVHYEQNIYGSIRIEHDMVWSSKIMSPLLVLSLKTIVTLIFSDHLGNLELAAMPISSTGIQVFTYGIFVCNVSRVAHVLLGPTKVG</sequence>
<proteinExistence type="predicted"/>
<evidence type="ECO:0000313" key="1">
    <source>
        <dbReference type="EMBL" id="KAJ4980114.1"/>
    </source>
</evidence>
<evidence type="ECO:0000313" key="2">
    <source>
        <dbReference type="Proteomes" id="UP001141806"/>
    </source>
</evidence>
<dbReference type="EMBL" id="JAMYWD010000002">
    <property type="protein sequence ID" value="KAJ4980114.1"/>
    <property type="molecule type" value="Genomic_DNA"/>
</dbReference>
<organism evidence="1 2">
    <name type="scientific">Protea cynaroides</name>
    <dbReference type="NCBI Taxonomy" id="273540"/>
    <lineage>
        <taxon>Eukaryota</taxon>
        <taxon>Viridiplantae</taxon>
        <taxon>Streptophyta</taxon>
        <taxon>Embryophyta</taxon>
        <taxon>Tracheophyta</taxon>
        <taxon>Spermatophyta</taxon>
        <taxon>Magnoliopsida</taxon>
        <taxon>Proteales</taxon>
        <taxon>Proteaceae</taxon>
        <taxon>Protea</taxon>
    </lineage>
</organism>
<name>A0A9Q0R206_9MAGN</name>
<dbReference type="AlphaFoldDB" id="A0A9Q0R206"/>
<accession>A0A9Q0R206</accession>